<organism evidence="5 6">
    <name type="scientific">Dorcoceras hygrometricum</name>
    <dbReference type="NCBI Taxonomy" id="472368"/>
    <lineage>
        <taxon>Eukaryota</taxon>
        <taxon>Viridiplantae</taxon>
        <taxon>Streptophyta</taxon>
        <taxon>Embryophyta</taxon>
        <taxon>Tracheophyta</taxon>
        <taxon>Spermatophyta</taxon>
        <taxon>Magnoliopsida</taxon>
        <taxon>eudicotyledons</taxon>
        <taxon>Gunneridae</taxon>
        <taxon>Pentapetalae</taxon>
        <taxon>asterids</taxon>
        <taxon>lamiids</taxon>
        <taxon>Lamiales</taxon>
        <taxon>Gesneriaceae</taxon>
        <taxon>Didymocarpoideae</taxon>
        <taxon>Trichosporeae</taxon>
        <taxon>Loxocarpinae</taxon>
        <taxon>Dorcoceras</taxon>
    </lineage>
</organism>
<dbReference type="PANTHER" id="PTHR10653:SF0">
    <property type="entry name" value="F-ACTIN-CAPPING PROTEIN SUBUNIT ALPHA"/>
    <property type="match status" value="1"/>
</dbReference>
<proteinExistence type="inferred from homology"/>
<keyword evidence="4" id="KW-1133">Transmembrane helix</keyword>
<dbReference type="Pfam" id="PF01267">
    <property type="entry name" value="F-actin_cap_A"/>
    <property type="match status" value="1"/>
</dbReference>
<evidence type="ECO:0000313" key="6">
    <source>
        <dbReference type="Proteomes" id="UP000250235"/>
    </source>
</evidence>
<dbReference type="AlphaFoldDB" id="A0A2Z7DK64"/>
<dbReference type="Gene3D" id="3.90.1150.210">
    <property type="entry name" value="F-actin capping protein, beta subunit"/>
    <property type="match status" value="1"/>
</dbReference>
<dbReference type="GO" id="GO:0051016">
    <property type="term" value="P:barbed-end actin filament capping"/>
    <property type="evidence" value="ECO:0007669"/>
    <property type="project" value="UniProtKB-UniRule"/>
</dbReference>
<keyword evidence="4" id="KW-0812">Transmembrane</keyword>
<dbReference type="GO" id="GO:0051015">
    <property type="term" value="F:actin filament binding"/>
    <property type="evidence" value="ECO:0007669"/>
    <property type="project" value="TreeGrafter"/>
</dbReference>
<dbReference type="GO" id="GO:0008290">
    <property type="term" value="C:F-actin capping protein complex"/>
    <property type="evidence" value="ECO:0007669"/>
    <property type="project" value="UniProtKB-UniRule"/>
</dbReference>
<dbReference type="SUPFAM" id="SSF90096">
    <property type="entry name" value="Subunits of heterodimeric actin filament capping protein Capz"/>
    <property type="match status" value="1"/>
</dbReference>
<comment type="subunit">
    <text evidence="3">Heterodimer of an alpha and a beta subunit.</text>
</comment>
<dbReference type="InterPro" id="IPR037282">
    <property type="entry name" value="CapZ_alpha/beta"/>
</dbReference>
<reference evidence="5 6" key="1">
    <citation type="journal article" date="2015" name="Proc. Natl. Acad. Sci. U.S.A.">
        <title>The resurrection genome of Boea hygrometrica: A blueprint for survival of dehydration.</title>
        <authorList>
            <person name="Xiao L."/>
            <person name="Yang G."/>
            <person name="Zhang L."/>
            <person name="Yang X."/>
            <person name="Zhao S."/>
            <person name="Ji Z."/>
            <person name="Zhou Q."/>
            <person name="Hu M."/>
            <person name="Wang Y."/>
            <person name="Chen M."/>
            <person name="Xu Y."/>
            <person name="Jin H."/>
            <person name="Xiao X."/>
            <person name="Hu G."/>
            <person name="Bao F."/>
            <person name="Hu Y."/>
            <person name="Wan P."/>
            <person name="Li L."/>
            <person name="Deng X."/>
            <person name="Kuang T."/>
            <person name="Xiang C."/>
            <person name="Zhu J.K."/>
            <person name="Oliver M.J."/>
            <person name="He Y."/>
        </authorList>
    </citation>
    <scope>NUCLEOTIDE SEQUENCE [LARGE SCALE GENOMIC DNA]</scope>
    <source>
        <strain evidence="6">cv. XS01</strain>
    </source>
</reference>
<dbReference type="PANTHER" id="PTHR10653">
    <property type="entry name" value="F-ACTIN-CAPPING PROTEIN SUBUNIT ALPHA"/>
    <property type="match status" value="1"/>
</dbReference>
<comment type="function">
    <text evidence="3">F-actin-capping proteins bind in a Ca(2+)-independent manner to the fast growing ends of actin filaments (barbed end) thereby blocking the exchange of subunits at these ends. Unlike other capping proteins (such as gelsolin and severin), these proteins do not sever actin filaments.</text>
</comment>
<dbReference type="GO" id="GO:0030036">
    <property type="term" value="P:actin cytoskeleton organization"/>
    <property type="evidence" value="ECO:0007669"/>
    <property type="project" value="TreeGrafter"/>
</dbReference>
<evidence type="ECO:0000313" key="5">
    <source>
        <dbReference type="EMBL" id="KZV58539.1"/>
    </source>
</evidence>
<dbReference type="Proteomes" id="UP000250235">
    <property type="component" value="Unassembled WGS sequence"/>
</dbReference>
<sequence length="142" mass="16029">RCALDAEISKYVSEAYPKGVCSVYCTNGKDVEEPGLDFEFVVVISADRHIPQNFCYGSWRSTWKMEFKDELEIVGVRGKLHECILIYCIIYVRAHYFTDGNVQLDAKHECKDTTKFLVMLTVNSVFLGLVGLADILCVSSSL</sequence>
<comment type="similarity">
    <text evidence="3">Belongs to the F-actin-capping protein alpha subunit family.</text>
</comment>
<keyword evidence="6" id="KW-1185">Reference proteome</keyword>
<dbReference type="InterPro" id="IPR042276">
    <property type="entry name" value="CapZ_alpha/beta_2"/>
</dbReference>
<dbReference type="InterPro" id="IPR002189">
    <property type="entry name" value="CapZ_alpha"/>
</dbReference>
<gene>
    <name evidence="5" type="ORF">F511_12366</name>
</gene>
<dbReference type="OrthoDB" id="340550at2759"/>
<evidence type="ECO:0000256" key="2">
    <source>
        <dbReference type="ARBA" id="ARBA00023203"/>
    </source>
</evidence>
<evidence type="ECO:0000256" key="4">
    <source>
        <dbReference type="SAM" id="Phobius"/>
    </source>
</evidence>
<keyword evidence="2 3" id="KW-0009">Actin-binding</keyword>
<name>A0A2Z7DK64_9LAMI</name>
<keyword evidence="1 3" id="KW-0117">Actin capping</keyword>
<feature type="transmembrane region" description="Helical" evidence="4">
    <location>
        <begin position="116"/>
        <end position="138"/>
    </location>
</feature>
<accession>A0A2Z7DK64</accession>
<dbReference type="GO" id="GO:0030863">
    <property type="term" value="C:cortical cytoskeleton"/>
    <property type="evidence" value="ECO:0007669"/>
    <property type="project" value="TreeGrafter"/>
</dbReference>
<evidence type="ECO:0000256" key="3">
    <source>
        <dbReference type="RuleBase" id="RU365077"/>
    </source>
</evidence>
<protein>
    <recommendedName>
        <fullName evidence="3">F-actin-capping protein subunit alpha</fullName>
    </recommendedName>
</protein>
<keyword evidence="4" id="KW-0472">Membrane</keyword>
<dbReference type="EMBL" id="KQ986745">
    <property type="protein sequence ID" value="KZV58539.1"/>
    <property type="molecule type" value="Genomic_DNA"/>
</dbReference>
<feature type="non-terminal residue" evidence="5">
    <location>
        <position position="1"/>
    </location>
</feature>
<evidence type="ECO:0000256" key="1">
    <source>
        <dbReference type="ARBA" id="ARBA00022467"/>
    </source>
</evidence>